<dbReference type="EMBL" id="BAAAQM010000051">
    <property type="protein sequence ID" value="GAA1994057.1"/>
    <property type="molecule type" value="Genomic_DNA"/>
</dbReference>
<name>A0ABP5E9Q8_9ACTN</name>
<dbReference type="SMART" id="SM00267">
    <property type="entry name" value="GGDEF"/>
    <property type="match status" value="1"/>
</dbReference>
<dbReference type="PROSITE" id="PS50887">
    <property type="entry name" value="GGDEF"/>
    <property type="match status" value="1"/>
</dbReference>
<accession>A0ABP5E9Q8</accession>
<dbReference type="PANTHER" id="PTHR44757">
    <property type="entry name" value="DIGUANYLATE CYCLASE DGCP"/>
    <property type="match status" value="1"/>
</dbReference>
<dbReference type="PANTHER" id="PTHR44757:SF2">
    <property type="entry name" value="BIOFILM ARCHITECTURE MAINTENANCE PROTEIN MBAA"/>
    <property type="match status" value="1"/>
</dbReference>
<evidence type="ECO:0000313" key="4">
    <source>
        <dbReference type="EMBL" id="GAA1994057.1"/>
    </source>
</evidence>
<comment type="caution">
    <text evidence="4">The sequence shown here is derived from an EMBL/GenBank/DDBJ whole genome shotgun (WGS) entry which is preliminary data.</text>
</comment>
<dbReference type="InterPro" id="IPR052155">
    <property type="entry name" value="Biofilm_reg_signaling"/>
</dbReference>
<evidence type="ECO:0000259" key="3">
    <source>
        <dbReference type="PROSITE" id="PS50887"/>
    </source>
</evidence>
<proteinExistence type="predicted"/>
<sequence length="558" mass="56405">MQAAVRAGVFGTPGPPMEVVAVSGQNLPTAQADSLAAGRSSAPWADELTGLPNRAMLARWLEARTGQRARPGQRIGLCSVDLDGFRQINALLGFGAGDRFLAAVAARLRAALEPGGHLLARTGGDEFAVLVDYGGEGGDNGADKGGDKGGDNGAAAAGPAGTTGTAGTAGPSGLAGLAGAAGAGSQSAQGPARPMVERVAEQVLGALRDPLRVEGRDLTVTGSIGAVEALAAASAPEDLMRAADLALYWAKGEGRDRWTLFDAERAGQDVARYRLAADLPAAVESGQFYCEYQPIVSLADGAVTGVEALVRWRHPRFGVVPPDRFIALAEDSGLIVELGRRILAEACQAAATWPDCPGQPAPPVSVNVAVRQCRDPRLMGHVMSALADSGLAPQRLRLEITESALLPGDDAAQATLRALADKGVAIAVDDFGTGYSNLSHLRRLPVHILKIDGTFVAGLASAAGAAGAAGVGAGAPGAQGTQGANGSAGGADEQIIATVTALGHALGLTVTAEGVETAGQLETVRRLGVDTGQGWLFSRALPAAGIRDLLARGAPLAA</sequence>
<dbReference type="InterPro" id="IPR001633">
    <property type="entry name" value="EAL_dom"/>
</dbReference>
<dbReference type="InterPro" id="IPR043128">
    <property type="entry name" value="Rev_trsase/Diguanyl_cyclase"/>
</dbReference>
<dbReference type="Proteomes" id="UP001499854">
    <property type="component" value="Unassembled WGS sequence"/>
</dbReference>
<protein>
    <recommendedName>
        <fullName evidence="6">Diguanylate cyclase/phosphodiesterase</fullName>
    </recommendedName>
</protein>
<dbReference type="Gene3D" id="3.20.20.450">
    <property type="entry name" value="EAL domain"/>
    <property type="match status" value="1"/>
</dbReference>
<dbReference type="NCBIfam" id="TIGR00254">
    <property type="entry name" value="GGDEF"/>
    <property type="match status" value="1"/>
</dbReference>
<evidence type="ECO:0000313" key="5">
    <source>
        <dbReference type="Proteomes" id="UP001499854"/>
    </source>
</evidence>
<evidence type="ECO:0000259" key="2">
    <source>
        <dbReference type="PROSITE" id="PS50883"/>
    </source>
</evidence>
<feature type="domain" description="EAL" evidence="2">
    <location>
        <begin position="272"/>
        <end position="554"/>
    </location>
</feature>
<dbReference type="InterPro" id="IPR035919">
    <property type="entry name" value="EAL_sf"/>
</dbReference>
<dbReference type="Gene3D" id="3.30.70.270">
    <property type="match status" value="2"/>
</dbReference>
<dbReference type="InterPro" id="IPR000160">
    <property type="entry name" value="GGDEF_dom"/>
</dbReference>
<feature type="compositionally biased region" description="Basic and acidic residues" evidence="1">
    <location>
        <begin position="141"/>
        <end position="150"/>
    </location>
</feature>
<dbReference type="Pfam" id="PF00990">
    <property type="entry name" value="GGDEF"/>
    <property type="match status" value="2"/>
</dbReference>
<evidence type="ECO:0000256" key="1">
    <source>
        <dbReference type="SAM" id="MobiDB-lite"/>
    </source>
</evidence>
<feature type="region of interest" description="Disordered" evidence="1">
    <location>
        <begin position="140"/>
        <end position="169"/>
    </location>
</feature>
<organism evidence="4 5">
    <name type="scientific">Catenulispora subtropica</name>
    <dbReference type="NCBI Taxonomy" id="450798"/>
    <lineage>
        <taxon>Bacteria</taxon>
        <taxon>Bacillati</taxon>
        <taxon>Actinomycetota</taxon>
        <taxon>Actinomycetes</taxon>
        <taxon>Catenulisporales</taxon>
        <taxon>Catenulisporaceae</taxon>
        <taxon>Catenulispora</taxon>
    </lineage>
</organism>
<dbReference type="PROSITE" id="PS50883">
    <property type="entry name" value="EAL"/>
    <property type="match status" value="1"/>
</dbReference>
<gene>
    <name evidence="4" type="ORF">GCM10009838_67850</name>
</gene>
<feature type="domain" description="GGDEF" evidence="3">
    <location>
        <begin position="73"/>
        <end position="263"/>
    </location>
</feature>
<dbReference type="CDD" id="cd01949">
    <property type="entry name" value="GGDEF"/>
    <property type="match status" value="1"/>
</dbReference>
<dbReference type="CDD" id="cd01948">
    <property type="entry name" value="EAL"/>
    <property type="match status" value="1"/>
</dbReference>
<dbReference type="SUPFAM" id="SSF141868">
    <property type="entry name" value="EAL domain-like"/>
    <property type="match status" value="2"/>
</dbReference>
<feature type="compositionally biased region" description="Low complexity" evidence="1">
    <location>
        <begin position="153"/>
        <end position="169"/>
    </location>
</feature>
<reference evidence="5" key="1">
    <citation type="journal article" date="2019" name="Int. J. Syst. Evol. Microbiol.">
        <title>The Global Catalogue of Microorganisms (GCM) 10K type strain sequencing project: providing services to taxonomists for standard genome sequencing and annotation.</title>
        <authorList>
            <consortium name="The Broad Institute Genomics Platform"/>
            <consortium name="The Broad Institute Genome Sequencing Center for Infectious Disease"/>
            <person name="Wu L."/>
            <person name="Ma J."/>
        </authorList>
    </citation>
    <scope>NUCLEOTIDE SEQUENCE [LARGE SCALE GENOMIC DNA]</scope>
    <source>
        <strain evidence="5">JCM 16013</strain>
    </source>
</reference>
<dbReference type="SUPFAM" id="SSF55073">
    <property type="entry name" value="Nucleotide cyclase"/>
    <property type="match status" value="2"/>
</dbReference>
<dbReference type="Pfam" id="PF00563">
    <property type="entry name" value="EAL"/>
    <property type="match status" value="2"/>
</dbReference>
<dbReference type="InterPro" id="IPR029787">
    <property type="entry name" value="Nucleotide_cyclase"/>
</dbReference>
<dbReference type="SMART" id="SM00052">
    <property type="entry name" value="EAL"/>
    <property type="match status" value="1"/>
</dbReference>
<evidence type="ECO:0008006" key="6">
    <source>
        <dbReference type="Google" id="ProtNLM"/>
    </source>
</evidence>
<keyword evidence="5" id="KW-1185">Reference proteome</keyword>